<dbReference type="EMBL" id="JBBNAG010000002">
    <property type="protein sequence ID" value="KAK9157442.1"/>
    <property type="molecule type" value="Genomic_DNA"/>
</dbReference>
<comment type="caution">
    <text evidence="2">The sequence shown here is derived from an EMBL/GenBank/DDBJ whole genome shotgun (WGS) entry which is preliminary data.</text>
</comment>
<evidence type="ECO:0000256" key="1">
    <source>
        <dbReference type="SAM" id="MobiDB-lite"/>
    </source>
</evidence>
<protein>
    <submittedName>
        <fullName evidence="2">Uncharacterized protein</fullName>
    </submittedName>
</protein>
<evidence type="ECO:0000313" key="2">
    <source>
        <dbReference type="EMBL" id="KAK9157442.1"/>
    </source>
</evidence>
<organism evidence="2 3">
    <name type="scientific">Stephania cephalantha</name>
    <dbReference type="NCBI Taxonomy" id="152367"/>
    <lineage>
        <taxon>Eukaryota</taxon>
        <taxon>Viridiplantae</taxon>
        <taxon>Streptophyta</taxon>
        <taxon>Embryophyta</taxon>
        <taxon>Tracheophyta</taxon>
        <taxon>Spermatophyta</taxon>
        <taxon>Magnoliopsida</taxon>
        <taxon>Ranunculales</taxon>
        <taxon>Menispermaceae</taxon>
        <taxon>Menispermoideae</taxon>
        <taxon>Cissampelideae</taxon>
        <taxon>Stephania</taxon>
    </lineage>
</organism>
<name>A0AAP0KTH8_9MAGN</name>
<dbReference type="AlphaFoldDB" id="A0AAP0KTH8"/>
<sequence>MRHRGVHYTCCLAAVARATPTPLLKSTPPSSPARHRHAHRRVAAAAEPPLPGAIAAAASSKCYAARRRVAGPRPTPWPRAPLSSERARRCRCCSSSVAFTSPLPRDIPAAGAAPSLLSVSLLLSSAVALALLWDVVRSLSLEPHRPRLELRRASPRMLLPSMSTSSSTSSLSLSLIPLARARQRLGRFLWHDQGRALADSFGTSKVAPWHEQGRALAGSFSTSKITPWQIPLAQARSRLGTSKAVAWNEQGCALARARHTLARFWERLNIYYKEGLSSLGAAWAWKQGRPSSMPWATMPRQNPWTNGPSHPFENVPSTLSMCLLTKQIVAVVEPGGRKGTRR</sequence>
<reference evidence="2 3" key="1">
    <citation type="submission" date="2024-01" db="EMBL/GenBank/DDBJ databases">
        <title>Genome assemblies of Stephania.</title>
        <authorList>
            <person name="Yang L."/>
        </authorList>
    </citation>
    <scope>NUCLEOTIDE SEQUENCE [LARGE SCALE GENOMIC DNA]</scope>
    <source>
        <strain evidence="2">JXDWG</strain>
        <tissue evidence="2">Leaf</tissue>
    </source>
</reference>
<proteinExistence type="predicted"/>
<evidence type="ECO:0000313" key="3">
    <source>
        <dbReference type="Proteomes" id="UP001419268"/>
    </source>
</evidence>
<keyword evidence="3" id="KW-1185">Reference proteome</keyword>
<feature type="region of interest" description="Disordered" evidence="1">
    <location>
        <begin position="22"/>
        <end position="44"/>
    </location>
</feature>
<dbReference type="Proteomes" id="UP001419268">
    <property type="component" value="Unassembled WGS sequence"/>
</dbReference>
<gene>
    <name evidence="2" type="ORF">Scep_004016</name>
</gene>
<feature type="compositionally biased region" description="Basic residues" evidence="1">
    <location>
        <begin position="33"/>
        <end position="42"/>
    </location>
</feature>
<accession>A0AAP0KTH8</accession>